<dbReference type="SUPFAM" id="SSF52151">
    <property type="entry name" value="FabD/lysophospholipase-like"/>
    <property type="match status" value="1"/>
</dbReference>
<dbReference type="InterPro" id="IPR016035">
    <property type="entry name" value="Acyl_Trfase/lysoPLipase"/>
</dbReference>
<sequence>REAFDQACEALNPHLEHRLQDVVFAEPDTDLAGLLDSTAYTQPALFALHTALHHVATTQLGLHADHLTGHSLGEISAAHLAGVLSLDDAA</sequence>
<feature type="non-terminal residue" evidence="6">
    <location>
        <position position="1"/>
    </location>
</feature>
<dbReference type="EMBL" id="RJLN01000222">
    <property type="protein sequence ID" value="RNL81918.1"/>
    <property type="molecule type" value="Genomic_DNA"/>
</dbReference>
<dbReference type="InterPro" id="IPR050858">
    <property type="entry name" value="Mal-CoA-ACP_Trans/PKS_FabD"/>
</dbReference>
<evidence type="ECO:0000256" key="4">
    <source>
        <dbReference type="ARBA" id="ARBA00048462"/>
    </source>
</evidence>
<keyword evidence="7" id="KW-1185">Reference proteome</keyword>
<accession>A0ABX9W7S2</accession>
<dbReference type="RefSeq" id="WP_123243826.1">
    <property type="nucleotide sequence ID" value="NZ_JAAHBY010000222.1"/>
</dbReference>
<comment type="caution">
    <text evidence="6">The sequence shown here is derived from an EMBL/GenBank/DDBJ whole genome shotgun (WGS) entry which is preliminary data.</text>
</comment>
<evidence type="ECO:0000313" key="6">
    <source>
        <dbReference type="EMBL" id="RNL81918.1"/>
    </source>
</evidence>
<evidence type="ECO:0000313" key="7">
    <source>
        <dbReference type="Proteomes" id="UP000280698"/>
    </source>
</evidence>
<reference evidence="6 7" key="1">
    <citation type="submission" date="2018-11" db="EMBL/GenBank/DDBJ databases">
        <title>Micromonospora sp. PPF5-17, a new actinomycetes isolated from a hot spring soil.</title>
        <authorList>
            <person name="Thawai C."/>
        </authorList>
    </citation>
    <scope>NUCLEOTIDE SEQUENCE [LARGE SCALE GENOMIC DNA]</scope>
    <source>
        <strain evidence="6 7">PPF5-17</strain>
    </source>
</reference>
<evidence type="ECO:0000256" key="2">
    <source>
        <dbReference type="ARBA" id="ARBA00022679"/>
    </source>
</evidence>
<dbReference type="PANTHER" id="PTHR42681">
    <property type="entry name" value="MALONYL-COA-ACYL CARRIER PROTEIN TRANSACYLASE, MITOCHONDRIAL"/>
    <property type="match status" value="1"/>
</dbReference>
<evidence type="ECO:0000256" key="1">
    <source>
        <dbReference type="ARBA" id="ARBA00013258"/>
    </source>
</evidence>
<proteinExistence type="predicted"/>
<gene>
    <name evidence="6" type="ORF">EFE23_27950</name>
</gene>
<feature type="non-terminal residue" evidence="6">
    <location>
        <position position="90"/>
    </location>
</feature>
<name>A0ABX9W7S2_9ACTN</name>
<dbReference type="Proteomes" id="UP000280698">
    <property type="component" value="Unassembled WGS sequence"/>
</dbReference>
<evidence type="ECO:0000256" key="3">
    <source>
        <dbReference type="ARBA" id="ARBA00023315"/>
    </source>
</evidence>
<dbReference type="InterPro" id="IPR001227">
    <property type="entry name" value="Ac_transferase_dom_sf"/>
</dbReference>
<dbReference type="Gene3D" id="3.40.366.10">
    <property type="entry name" value="Malonyl-Coenzyme A Acyl Carrier Protein, domain 2"/>
    <property type="match status" value="1"/>
</dbReference>
<protein>
    <recommendedName>
        <fullName evidence="1">[acyl-carrier-protein] S-malonyltransferase</fullName>
        <ecNumber evidence="1">2.3.1.39</ecNumber>
    </recommendedName>
</protein>
<dbReference type="PANTHER" id="PTHR42681:SF1">
    <property type="entry name" value="MALONYL-COA-ACYL CARRIER PROTEIN TRANSACYLASE, MITOCHONDRIAL"/>
    <property type="match status" value="1"/>
</dbReference>
<feature type="domain" description="Malonyl-CoA:ACP transacylase (MAT)" evidence="5">
    <location>
        <begin position="3"/>
        <end position="90"/>
    </location>
</feature>
<keyword evidence="2" id="KW-0808">Transferase</keyword>
<dbReference type="InterPro" id="IPR014043">
    <property type="entry name" value="Acyl_transferase_dom"/>
</dbReference>
<dbReference type="Pfam" id="PF00698">
    <property type="entry name" value="Acyl_transf_1"/>
    <property type="match status" value="1"/>
</dbReference>
<comment type="catalytic activity">
    <reaction evidence="4">
        <text>holo-[ACP] + malonyl-CoA = malonyl-[ACP] + CoA</text>
        <dbReference type="Rhea" id="RHEA:41792"/>
        <dbReference type="Rhea" id="RHEA-COMP:9623"/>
        <dbReference type="Rhea" id="RHEA-COMP:9685"/>
        <dbReference type="ChEBI" id="CHEBI:57287"/>
        <dbReference type="ChEBI" id="CHEBI:57384"/>
        <dbReference type="ChEBI" id="CHEBI:64479"/>
        <dbReference type="ChEBI" id="CHEBI:78449"/>
        <dbReference type="EC" id="2.3.1.39"/>
    </reaction>
</comment>
<dbReference type="EC" id="2.3.1.39" evidence="1"/>
<organism evidence="6 7">
    <name type="scientific">Micromonospora solifontis</name>
    <dbReference type="NCBI Taxonomy" id="2487138"/>
    <lineage>
        <taxon>Bacteria</taxon>
        <taxon>Bacillati</taxon>
        <taxon>Actinomycetota</taxon>
        <taxon>Actinomycetes</taxon>
        <taxon>Micromonosporales</taxon>
        <taxon>Micromonosporaceae</taxon>
        <taxon>Micromonospora</taxon>
    </lineage>
</organism>
<dbReference type="GO" id="GO:0016746">
    <property type="term" value="F:acyltransferase activity"/>
    <property type="evidence" value="ECO:0007669"/>
    <property type="project" value="UniProtKB-KW"/>
</dbReference>
<evidence type="ECO:0000259" key="5">
    <source>
        <dbReference type="Pfam" id="PF00698"/>
    </source>
</evidence>
<keyword evidence="3 6" id="KW-0012">Acyltransferase</keyword>